<accession>A0A9Q1JMP7</accession>
<evidence type="ECO:0000313" key="1">
    <source>
        <dbReference type="EMBL" id="KAJ8425643.1"/>
    </source>
</evidence>
<proteinExistence type="predicted"/>
<dbReference type="Proteomes" id="UP001153076">
    <property type="component" value="Unassembled WGS sequence"/>
</dbReference>
<dbReference type="OrthoDB" id="2186770at2759"/>
<keyword evidence="2" id="KW-1185">Reference proteome</keyword>
<dbReference type="GO" id="GO:0016233">
    <property type="term" value="P:telomere capping"/>
    <property type="evidence" value="ECO:0007669"/>
    <property type="project" value="TreeGrafter"/>
</dbReference>
<dbReference type="Gene3D" id="2.40.50.140">
    <property type="entry name" value="Nucleic acid-binding proteins"/>
    <property type="match status" value="1"/>
</dbReference>
<organism evidence="1 2">
    <name type="scientific">Carnegiea gigantea</name>
    <dbReference type="NCBI Taxonomy" id="171969"/>
    <lineage>
        <taxon>Eukaryota</taxon>
        <taxon>Viridiplantae</taxon>
        <taxon>Streptophyta</taxon>
        <taxon>Embryophyta</taxon>
        <taxon>Tracheophyta</taxon>
        <taxon>Spermatophyta</taxon>
        <taxon>Magnoliopsida</taxon>
        <taxon>eudicotyledons</taxon>
        <taxon>Gunneridae</taxon>
        <taxon>Pentapetalae</taxon>
        <taxon>Caryophyllales</taxon>
        <taxon>Cactineae</taxon>
        <taxon>Cactaceae</taxon>
        <taxon>Cactoideae</taxon>
        <taxon>Echinocereeae</taxon>
        <taxon>Carnegiea</taxon>
    </lineage>
</organism>
<name>A0A9Q1JMP7_9CARY</name>
<gene>
    <name evidence="1" type="ORF">Cgig2_008693</name>
</gene>
<comment type="caution">
    <text evidence="1">The sequence shown here is derived from an EMBL/GenBank/DDBJ whole genome shotgun (WGS) entry which is preliminary data.</text>
</comment>
<evidence type="ECO:0000313" key="2">
    <source>
        <dbReference type="Proteomes" id="UP001153076"/>
    </source>
</evidence>
<dbReference type="PANTHER" id="PTHR14513">
    <property type="entry name" value="PROTECTION OF TELOMERES 1"/>
    <property type="match status" value="1"/>
</dbReference>
<dbReference type="InterPro" id="IPR012340">
    <property type="entry name" value="NA-bd_OB-fold"/>
</dbReference>
<dbReference type="GO" id="GO:0010521">
    <property type="term" value="F:telomerase inhibitor activity"/>
    <property type="evidence" value="ECO:0007669"/>
    <property type="project" value="TreeGrafter"/>
</dbReference>
<dbReference type="GO" id="GO:0098505">
    <property type="term" value="F:G-rich strand telomeric DNA binding"/>
    <property type="evidence" value="ECO:0007669"/>
    <property type="project" value="TreeGrafter"/>
</dbReference>
<dbReference type="AlphaFoldDB" id="A0A9Q1JMP7"/>
<reference evidence="1" key="1">
    <citation type="submission" date="2022-04" db="EMBL/GenBank/DDBJ databases">
        <title>Carnegiea gigantea Genome sequencing and assembly v2.</title>
        <authorList>
            <person name="Copetti D."/>
            <person name="Sanderson M.J."/>
            <person name="Burquez A."/>
            <person name="Wojciechowski M.F."/>
        </authorList>
    </citation>
    <scope>NUCLEOTIDE SEQUENCE</scope>
    <source>
        <strain evidence="1">SGP5-SGP5p</strain>
        <tissue evidence="1">Aerial part</tissue>
    </source>
</reference>
<dbReference type="EMBL" id="JAKOGI010001434">
    <property type="protein sequence ID" value="KAJ8425643.1"/>
    <property type="molecule type" value="Genomic_DNA"/>
</dbReference>
<dbReference type="GO" id="GO:0032210">
    <property type="term" value="P:regulation of telomere maintenance via telomerase"/>
    <property type="evidence" value="ECO:0007669"/>
    <property type="project" value="TreeGrafter"/>
</dbReference>
<dbReference type="InterPro" id="IPR028389">
    <property type="entry name" value="POT1"/>
</dbReference>
<sequence>MVPPARMWAIKQASKSPSTKVCQNMQNHLLPFYTCLAAFKESLLLQQLKEGEHFNLVCKVTEDESILFVWDGSDAPQRQIHSKLENEEAYPLRLQLEPQTLPRDILCTFPTVGTVLRVFVNQRNVQLNLSSLTMGRWVKLINLKFEVHEGVWCGVLMSSSKVRFLPNEDQLVLERQRLVLCFCLRA</sequence>
<protein>
    <submittedName>
        <fullName evidence="1">Uncharacterized protein</fullName>
    </submittedName>
</protein>
<dbReference type="GO" id="GO:0000783">
    <property type="term" value="C:nuclear telomere cap complex"/>
    <property type="evidence" value="ECO:0007669"/>
    <property type="project" value="TreeGrafter"/>
</dbReference>
<dbReference type="PANTHER" id="PTHR14513:SF0">
    <property type="entry name" value="PROTECTION OF TELOMERES PROTEIN 1"/>
    <property type="match status" value="1"/>
</dbReference>
<dbReference type="SUPFAM" id="SSF50249">
    <property type="entry name" value="Nucleic acid-binding proteins"/>
    <property type="match status" value="1"/>
</dbReference>